<reference evidence="6" key="2">
    <citation type="journal article" date="2020" name="Nat. Commun.">
        <title>Large-scale genome sequencing of mycorrhizal fungi provides insights into the early evolution of symbiotic traits.</title>
        <authorList>
            <person name="Miyauchi S."/>
            <person name="Kiss E."/>
            <person name="Kuo A."/>
            <person name="Drula E."/>
            <person name="Kohler A."/>
            <person name="Sanchez-Garcia M."/>
            <person name="Morin E."/>
            <person name="Andreopoulos B."/>
            <person name="Barry K.W."/>
            <person name="Bonito G."/>
            <person name="Buee M."/>
            <person name="Carver A."/>
            <person name="Chen C."/>
            <person name="Cichocki N."/>
            <person name="Clum A."/>
            <person name="Culley D."/>
            <person name="Crous P.W."/>
            <person name="Fauchery L."/>
            <person name="Girlanda M."/>
            <person name="Hayes R.D."/>
            <person name="Keri Z."/>
            <person name="LaButti K."/>
            <person name="Lipzen A."/>
            <person name="Lombard V."/>
            <person name="Magnuson J."/>
            <person name="Maillard F."/>
            <person name="Murat C."/>
            <person name="Nolan M."/>
            <person name="Ohm R.A."/>
            <person name="Pangilinan J."/>
            <person name="Pereira M.F."/>
            <person name="Perotto S."/>
            <person name="Peter M."/>
            <person name="Pfister S."/>
            <person name="Riley R."/>
            <person name="Sitrit Y."/>
            <person name="Stielow J.B."/>
            <person name="Szollosi G."/>
            <person name="Zifcakova L."/>
            <person name="Stursova M."/>
            <person name="Spatafora J.W."/>
            <person name="Tedersoo L."/>
            <person name="Vaario L.M."/>
            <person name="Yamada A."/>
            <person name="Yan M."/>
            <person name="Wang P."/>
            <person name="Xu J."/>
            <person name="Bruns T."/>
            <person name="Baldrian P."/>
            <person name="Vilgalys R."/>
            <person name="Dunand C."/>
            <person name="Henrissat B."/>
            <person name="Grigoriev I.V."/>
            <person name="Hibbett D."/>
            <person name="Nagy L.G."/>
            <person name="Martin F.M."/>
        </authorList>
    </citation>
    <scope>NUCLEOTIDE SEQUENCE</scope>
    <source>
        <strain evidence="6">Prilba</strain>
    </source>
</reference>
<evidence type="ECO:0000313" key="7">
    <source>
        <dbReference type="Proteomes" id="UP000759537"/>
    </source>
</evidence>
<comment type="caution">
    <text evidence="6">The sequence shown here is derived from an EMBL/GenBank/DDBJ whole genome shotgun (WGS) entry which is preliminary data.</text>
</comment>
<dbReference type="InterPro" id="IPR036570">
    <property type="entry name" value="HORMA_dom_sf"/>
</dbReference>
<evidence type="ECO:0000256" key="2">
    <source>
        <dbReference type="ARBA" id="ARBA00023006"/>
    </source>
</evidence>
<dbReference type="GO" id="GO:0034727">
    <property type="term" value="P:piecemeal microautophagy of the nucleus"/>
    <property type="evidence" value="ECO:0007669"/>
    <property type="project" value="TreeGrafter"/>
</dbReference>
<accession>A0A9P5N0X7</accession>
<dbReference type="AlphaFoldDB" id="A0A9P5N0X7"/>
<dbReference type="GO" id="GO:1990316">
    <property type="term" value="C:Atg1/ULK1 kinase complex"/>
    <property type="evidence" value="ECO:0007669"/>
    <property type="project" value="InterPro"/>
</dbReference>
<proteinExistence type="inferred from homology"/>
<feature type="compositionally biased region" description="Pro residues" evidence="4">
    <location>
        <begin position="420"/>
        <end position="429"/>
    </location>
</feature>
<dbReference type="Proteomes" id="UP000759537">
    <property type="component" value="Unassembled WGS sequence"/>
</dbReference>
<feature type="compositionally biased region" description="Low complexity" evidence="4">
    <location>
        <begin position="493"/>
        <end position="514"/>
    </location>
</feature>
<feature type="region of interest" description="Disordered" evidence="4">
    <location>
        <begin position="268"/>
        <end position="299"/>
    </location>
</feature>
<evidence type="ECO:0000256" key="4">
    <source>
        <dbReference type="SAM" id="MobiDB-lite"/>
    </source>
</evidence>
<feature type="compositionally biased region" description="Basic and acidic residues" evidence="4">
    <location>
        <begin position="723"/>
        <end position="738"/>
    </location>
</feature>
<dbReference type="Gene3D" id="3.30.900.10">
    <property type="entry name" value="HORMA domain"/>
    <property type="match status" value="1"/>
</dbReference>
<feature type="compositionally biased region" description="Low complexity" evidence="4">
    <location>
        <begin position="274"/>
        <end position="299"/>
    </location>
</feature>
<dbReference type="GO" id="GO:0000407">
    <property type="term" value="C:phagophore assembly site"/>
    <property type="evidence" value="ECO:0007669"/>
    <property type="project" value="TreeGrafter"/>
</dbReference>
<dbReference type="Pfam" id="PF10033">
    <property type="entry name" value="ATG13"/>
    <property type="match status" value="1"/>
</dbReference>
<dbReference type="EMBL" id="WHVB01000004">
    <property type="protein sequence ID" value="KAF8483596.1"/>
    <property type="molecule type" value="Genomic_DNA"/>
</dbReference>
<keyword evidence="2 3" id="KW-0072">Autophagy</keyword>
<dbReference type="GO" id="GO:0000423">
    <property type="term" value="P:mitophagy"/>
    <property type="evidence" value="ECO:0007669"/>
    <property type="project" value="TreeGrafter"/>
</dbReference>
<evidence type="ECO:0000256" key="3">
    <source>
        <dbReference type="RuleBase" id="RU361214"/>
    </source>
</evidence>
<dbReference type="OrthoDB" id="70161at2759"/>
<protein>
    <recommendedName>
        <fullName evidence="3">Autophagy-related protein 13</fullName>
    </recommendedName>
</protein>
<feature type="compositionally biased region" description="Polar residues" evidence="4">
    <location>
        <begin position="317"/>
        <end position="326"/>
    </location>
</feature>
<organism evidence="6 7">
    <name type="scientific">Russula ochroleuca</name>
    <dbReference type="NCBI Taxonomy" id="152965"/>
    <lineage>
        <taxon>Eukaryota</taxon>
        <taxon>Fungi</taxon>
        <taxon>Dikarya</taxon>
        <taxon>Basidiomycota</taxon>
        <taxon>Agaricomycotina</taxon>
        <taxon>Agaricomycetes</taxon>
        <taxon>Russulales</taxon>
        <taxon>Russulaceae</taxon>
        <taxon>Russula</taxon>
    </lineage>
</organism>
<evidence type="ECO:0000256" key="1">
    <source>
        <dbReference type="ARBA" id="ARBA00005246"/>
    </source>
</evidence>
<dbReference type="InterPro" id="IPR018731">
    <property type="entry name" value="Atg13_N"/>
</dbReference>
<gene>
    <name evidence="6" type="ORF">DFH94DRAFT_663987</name>
</gene>
<reference evidence="6" key="1">
    <citation type="submission" date="2019-10" db="EMBL/GenBank/DDBJ databases">
        <authorList>
            <consortium name="DOE Joint Genome Institute"/>
            <person name="Kuo A."/>
            <person name="Miyauchi S."/>
            <person name="Kiss E."/>
            <person name="Drula E."/>
            <person name="Kohler A."/>
            <person name="Sanchez-Garcia M."/>
            <person name="Andreopoulos B."/>
            <person name="Barry K.W."/>
            <person name="Bonito G."/>
            <person name="Buee M."/>
            <person name="Carver A."/>
            <person name="Chen C."/>
            <person name="Cichocki N."/>
            <person name="Clum A."/>
            <person name="Culley D."/>
            <person name="Crous P.W."/>
            <person name="Fauchery L."/>
            <person name="Girlanda M."/>
            <person name="Hayes R."/>
            <person name="Keri Z."/>
            <person name="LaButti K."/>
            <person name="Lipzen A."/>
            <person name="Lombard V."/>
            <person name="Magnuson J."/>
            <person name="Maillard F."/>
            <person name="Morin E."/>
            <person name="Murat C."/>
            <person name="Nolan M."/>
            <person name="Ohm R."/>
            <person name="Pangilinan J."/>
            <person name="Pereira M."/>
            <person name="Perotto S."/>
            <person name="Peter M."/>
            <person name="Riley R."/>
            <person name="Sitrit Y."/>
            <person name="Stielow B."/>
            <person name="Szollosi G."/>
            <person name="Zifcakova L."/>
            <person name="Stursova M."/>
            <person name="Spatafora J.W."/>
            <person name="Tedersoo L."/>
            <person name="Vaario L.-M."/>
            <person name="Yamada A."/>
            <person name="Yan M."/>
            <person name="Wang P."/>
            <person name="Xu J."/>
            <person name="Bruns T."/>
            <person name="Baldrian P."/>
            <person name="Vilgalys R."/>
            <person name="Henrissat B."/>
            <person name="Grigoriev I.V."/>
            <person name="Hibbett D."/>
            <person name="Nagy L.G."/>
            <person name="Martin F.M."/>
        </authorList>
    </citation>
    <scope>NUCLEOTIDE SEQUENCE</scope>
    <source>
        <strain evidence="6">Prilba</strain>
    </source>
</reference>
<evidence type="ECO:0000313" key="6">
    <source>
        <dbReference type="EMBL" id="KAF8483596.1"/>
    </source>
</evidence>
<feature type="compositionally biased region" description="Basic and acidic residues" evidence="4">
    <location>
        <begin position="515"/>
        <end position="524"/>
    </location>
</feature>
<feature type="compositionally biased region" description="Gly residues" evidence="4">
    <location>
        <begin position="474"/>
        <end position="486"/>
    </location>
</feature>
<name>A0A9P5N0X7_9AGAM</name>
<dbReference type="GO" id="GO:0005829">
    <property type="term" value="C:cytosol"/>
    <property type="evidence" value="ECO:0007669"/>
    <property type="project" value="TreeGrafter"/>
</dbReference>
<evidence type="ECO:0000259" key="5">
    <source>
        <dbReference type="Pfam" id="PF10033"/>
    </source>
</evidence>
<dbReference type="InterPro" id="IPR040182">
    <property type="entry name" value="ATG13"/>
</dbReference>
<feature type="region of interest" description="Disordered" evidence="4">
    <location>
        <begin position="317"/>
        <end position="606"/>
    </location>
</feature>
<dbReference type="PANTHER" id="PTHR13430:SF4">
    <property type="entry name" value="AUTOPHAGY-RELATED PROTEIN 13"/>
    <property type="match status" value="1"/>
</dbReference>
<feature type="domain" description="Autophagy-related protein 13 N-terminal" evidence="5">
    <location>
        <begin position="14"/>
        <end position="238"/>
    </location>
</feature>
<feature type="compositionally biased region" description="Low complexity" evidence="4">
    <location>
        <begin position="676"/>
        <end position="689"/>
    </location>
</feature>
<feature type="compositionally biased region" description="Low complexity" evidence="4">
    <location>
        <begin position="581"/>
        <end position="606"/>
    </location>
</feature>
<feature type="compositionally biased region" description="Low complexity" evidence="4">
    <location>
        <begin position="399"/>
        <end position="419"/>
    </location>
</feature>
<dbReference type="PANTHER" id="PTHR13430">
    <property type="match status" value="1"/>
</dbReference>
<sequence length="738" mass="78659">MSNEAHKADQIAYRYYNKLASVVHAARATTEPNPQAKVDKWFNLETPDAEIFKEPLRPYRSLSNVPNPLPFELQVLLSVPDLSANQVLVCRGADSSRLRIEPTPKFILLESWSVQFSSRGRGASGGGGGGGDAADLGLSTVYKHGIGLFRSIYTLLRVLPAWKLHKRLRRRVAVPSNRNANLNIELRVRSGRDQDGVLGFDVSPAAQAPPLVTESHTFPAVPHPYGGITLSVRYLTSPLFHLDELESLLSSRFFSLDEGADFTPTLVKNQQRESLSSSPGSLPLRTSLPASPPSSTSLADRLARQAVLPSQIHSRTTSFPVTSVSTRAPPLQVSKTGAPTDLGGISGQSSASSRLEIPGLPAPNTRLRRESMGSDLPSLPGPLPIRRPQLNPLNPFKASTLSSGSPSLHSPSPSLRQASPLPPRGPGPPAISSSPRVPPSPSGRLSSSPIAPLRPSPPFQPGSFGDRRSVTSADGGGSGSMGGGGGEGRRRYSSSFGHRYKDSLGAASEVSAGSAERKERESDRGGSPLLFGANADEEDLSAFVSDASQPKPLNRNYRAQNPDPLRDPIPGQVRPERPERSSSPAAAPYARGSPDSSNALGLGLATTGPLLTSEDAVDDQLRRMNATFVASLEMLGSPRRRERTQSSPGPGLRDGEFRNLGSPGPRVERISEITEEGSGSIASASATSANQNSREEAARAHMRSLVSQPRPGSRTDSITSEEVIGKLELDERRQSMGQ</sequence>
<feature type="region of interest" description="Disordered" evidence="4">
    <location>
        <begin position="631"/>
        <end position="738"/>
    </location>
</feature>
<dbReference type="GO" id="GO:0034497">
    <property type="term" value="P:protein localization to phagophore assembly site"/>
    <property type="evidence" value="ECO:0007669"/>
    <property type="project" value="TreeGrafter"/>
</dbReference>
<keyword evidence="7" id="KW-1185">Reference proteome</keyword>
<comment type="similarity">
    <text evidence="1 3">Belongs to the ATG13 family. Fungi subfamily.</text>
</comment>